<evidence type="ECO:0000313" key="3">
    <source>
        <dbReference type="EMBL" id="PQM35434.1"/>
    </source>
</evidence>
<evidence type="ECO:0000256" key="2">
    <source>
        <dbReference type="SAM" id="MobiDB-lite"/>
    </source>
</evidence>
<dbReference type="Gene3D" id="1.10.287.1490">
    <property type="match status" value="1"/>
</dbReference>
<dbReference type="EMBL" id="PJQY01003673">
    <property type="protein sequence ID" value="PQM35434.1"/>
    <property type="molecule type" value="Genomic_DNA"/>
</dbReference>
<feature type="coiled-coil region" evidence="1">
    <location>
        <begin position="134"/>
        <end position="247"/>
    </location>
</feature>
<dbReference type="OrthoDB" id="1682775at2759"/>
<keyword evidence="4" id="KW-1185">Reference proteome</keyword>
<protein>
    <submittedName>
        <fullName evidence="3">Uncharacterized protein</fullName>
    </submittedName>
</protein>
<comment type="caution">
    <text evidence="3">The sequence shown here is derived from an EMBL/GenBank/DDBJ whole genome shotgun (WGS) entry which is preliminary data.</text>
</comment>
<organism evidence="3 4">
    <name type="scientific">Prunus yedoensis var. nudiflora</name>
    <dbReference type="NCBI Taxonomy" id="2094558"/>
    <lineage>
        <taxon>Eukaryota</taxon>
        <taxon>Viridiplantae</taxon>
        <taxon>Streptophyta</taxon>
        <taxon>Embryophyta</taxon>
        <taxon>Tracheophyta</taxon>
        <taxon>Spermatophyta</taxon>
        <taxon>Magnoliopsida</taxon>
        <taxon>eudicotyledons</taxon>
        <taxon>Gunneridae</taxon>
        <taxon>Pentapetalae</taxon>
        <taxon>rosids</taxon>
        <taxon>fabids</taxon>
        <taxon>Rosales</taxon>
        <taxon>Rosaceae</taxon>
        <taxon>Amygdaloideae</taxon>
        <taxon>Amygdaleae</taxon>
        <taxon>Prunus</taxon>
    </lineage>
</organism>
<dbReference type="Proteomes" id="UP000250321">
    <property type="component" value="Unassembled WGS sequence"/>
</dbReference>
<dbReference type="AlphaFoldDB" id="A0A314UG79"/>
<accession>A0A314UG79</accession>
<dbReference type="PANTHER" id="PTHR34937:SF1">
    <property type="entry name" value="PARAMYOSIN"/>
    <property type="match status" value="1"/>
</dbReference>
<keyword evidence="1" id="KW-0175">Coiled coil</keyword>
<dbReference type="InterPro" id="IPR040300">
    <property type="entry name" value="At3g49055-like"/>
</dbReference>
<sequence length="273" mass="31229">MAEKNGKVSEIEREMEEKLSKAESEVSELRQLVGEYDDKLTNLDSKMEAQRPLLFDQLDLVSKIHDRLYHVMRIVDANNLDQSEFSESLFLPQETDMEENIRATLAGMESIMMDTLETEEDEIYALAGALENIVKASQLEIIDLQHSVEELRAELSLLKQHVEAQAKELDHRMRRIEELEEKERVANESVEGLMMDIAAAEEEIARWKAAAEQEALQAQLLALKQELEEAKQAIVESEKKLKFKEETADAPWQPEMLLRIIDIGRLEGIQAPG</sequence>
<feature type="region of interest" description="Disordered" evidence="2">
    <location>
        <begin position="1"/>
        <end position="24"/>
    </location>
</feature>
<gene>
    <name evidence="3" type="ORF">Pyn_18628</name>
</gene>
<dbReference type="PANTHER" id="PTHR34937">
    <property type="entry name" value="OS08G0559800 PROTEIN"/>
    <property type="match status" value="1"/>
</dbReference>
<evidence type="ECO:0000256" key="1">
    <source>
        <dbReference type="SAM" id="Coils"/>
    </source>
</evidence>
<evidence type="ECO:0000313" key="4">
    <source>
        <dbReference type="Proteomes" id="UP000250321"/>
    </source>
</evidence>
<dbReference type="STRING" id="2094558.A0A314UG79"/>
<proteinExistence type="predicted"/>
<reference evidence="3 4" key="1">
    <citation type="submission" date="2018-02" db="EMBL/GenBank/DDBJ databases">
        <title>Draft genome of wild Prunus yedoensis var. nudiflora.</title>
        <authorList>
            <person name="Baek S."/>
            <person name="Kim J.-H."/>
            <person name="Choi K."/>
            <person name="Kim G.-B."/>
            <person name="Cho A."/>
            <person name="Jang H."/>
            <person name="Shin C.-H."/>
            <person name="Yu H.-J."/>
            <person name="Mun J.-H."/>
        </authorList>
    </citation>
    <scope>NUCLEOTIDE SEQUENCE [LARGE SCALE GENOMIC DNA]</scope>
    <source>
        <strain evidence="4">cv. Jeju island</strain>
        <tissue evidence="3">Leaf</tissue>
    </source>
</reference>
<name>A0A314UG79_PRUYE</name>